<comment type="similarity">
    <text evidence="2">Belongs to the peptidase M20A family. ArgE subfamily.</text>
</comment>
<evidence type="ECO:0000256" key="7">
    <source>
        <dbReference type="ARBA" id="ARBA00022801"/>
    </source>
</evidence>
<keyword evidence="4" id="KW-0055">Arginine biosynthesis</keyword>
<keyword evidence="3" id="KW-0963">Cytoplasm</keyword>
<keyword evidence="7 11" id="KW-0378">Hydrolase</keyword>
<evidence type="ECO:0000256" key="6">
    <source>
        <dbReference type="ARBA" id="ARBA00022723"/>
    </source>
</evidence>
<dbReference type="InterPro" id="IPR036264">
    <property type="entry name" value="Bact_exopeptidase_dim_dom"/>
</dbReference>
<dbReference type="EC" id="3.5.1.16" evidence="11"/>
<dbReference type="EMBL" id="JAPVOI010000004">
    <property type="protein sequence ID" value="MCZ4090189.1"/>
    <property type="molecule type" value="Genomic_DNA"/>
</dbReference>
<organism evidence="11 12">
    <name type="scientific">Sinorhizobium psoraleae</name>
    <dbReference type="NCBI Taxonomy" id="520838"/>
    <lineage>
        <taxon>Bacteria</taxon>
        <taxon>Pseudomonadati</taxon>
        <taxon>Pseudomonadota</taxon>
        <taxon>Alphaproteobacteria</taxon>
        <taxon>Hyphomicrobiales</taxon>
        <taxon>Rhizobiaceae</taxon>
        <taxon>Sinorhizobium/Ensifer group</taxon>
        <taxon>Sinorhizobium</taxon>
    </lineage>
</organism>
<evidence type="ECO:0000256" key="9">
    <source>
        <dbReference type="ARBA" id="ARBA00023285"/>
    </source>
</evidence>
<dbReference type="Gene3D" id="3.30.70.360">
    <property type="match status" value="1"/>
</dbReference>
<dbReference type="InterPro" id="IPR050072">
    <property type="entry name" value="Peptidase_M20A"/>
</dbReference>
<dbReference type="GO" id="GO:0008777">
    <property type="term" value="F:acetylornithine deacetylase activity"/>
    <property type="evidence" value="ECO:0007669"/>
    <property type="project" value="UniProtKB-EC"/>
</dbReference>
<dbReference type="InterPro" id="IPR002933">
    <property type="entry name" value="Peptidase_M20"/>
</dbReference>
<evidence type="ECO:0000256" key="1">
    <source>
        <dbReference type="ARBA" id="ARBA00001947"/>
    </source>
</evidence>
<dbReference type="NCBIfam" id="NF005710">
    <property type="entry name" value="PRK07522.1"/>
    <property type="match status" value="1"/>
</dbReference>
<protein>
    <submittedName>
        <fullName evidence="11">Acetylornithine deacetylase</fullName>
        <ecNumber evidence="11">3.5.1.16</ecNumber>
    </submittedName>
</protein>
<name>A0ABT4KED0_9HYPH</name>
<accession>A0ABT4KED0</accession>
<dbReference type="CDD" id="cd03894">
    <property type="entry name" value="M20_ArgE"/>
    <property type="match status" value="1"/>
</dbReference>
<dbReference type="PANTHER" id="PTHR43808">
    <property type="entry name" value="ACETYLORNITHINE DEACETYLASE"/>
    <property type="match status" value="1"/>
</dbReference>
<keyword evidence="12" id="KW-1185">Reference proteome</keyword>
<evidence type="ECO:0000256" key="3">
    <source>
        <dbReference type="ARBA" id="ARBA00022490"/>
    </source>
</evidence>
<evidence type="ECO:0000256" key="5">
    <source>
        <dbReference type="ARBA" id="ARBA00022605"/>
    </source>
</evidence>
<dbReference type="Pfam" id="PF07687">
    <property type="entry name" value="M20_dimer"/>
    <property type="match status" value="1"/>
</dbReference>
<evidence type="ECO:0000256" key="2">
    <source>
        <dbReference type="ARBA" id="ARBA00005691"/>
    </source>
</evidence>
<evidence type="ECO:0000256" key="4">
    <source>
        <dbReference type="ARBA" id="ARBA00022571"/>
    </source>
</evidence>
<keyword evidence="5" id="KW-0028">Amino-acid biosynthesis</keyword>
<keyword evidence="6" id="KW-0479">Metal-binding</keyword>
<dbReference type="InterPro" id="IPR001261">
    <property type="entry name" value="ArgE/DapE_CS"/>
</dbReference>
<evidence type="ECO:0000259" key="10">
    <source>
        <dbReference type="Pfam" id="PF07687"/>
    </source>
</evidence>
<gene>
    <name evidence="11" type="primary">argE</name>
    <name evidence="11" type="ORF">O3W52_08945</name>
</gene>
<keyword evidence="8" id="KW-0862">Zinc</keyword>
<dbReference type="PROSITE" id="PS00759">
    <property type="entry name" value="ARGE_DAPE_CPG2_2"/>
    <property type="match status" value="1"/>
</dbReference>
<dbReference type="Proteomes" id="UP001079430">
    <property type="component" value="Unassembled WGS sequence"/>
</dbReference>
<dbReference type="SUPFAM" id="SSF55031">
    <property type="entry name" value="Bacterial exopeptidase dimerisation domain"/>
    <property type="match status" value="1"/>
</dbReference>
<reference evidence="11" key="1">
    <citation type="submission" date="2022-10" db="EMBL/GenBank/DDBJ databases">
        <title>Whole genome sequencing of three plant growth promoting bacteria isolated from Vachellia tortilis subsp. raddiana in Morocco.</title>
        <authorList>
            <person name="Hnini M."/>
            <person name="Zouagui R."/>
            <person name="Zouagui H."/>
            <person name="Chemao Elfihri M.-W."/>
            <person name="Ibrahimi A."/>
            <person name="Sbabou L."/>
            <person name="Aurag J."/>
        </authorList>
    </citation>
    <scope>NUCLEOTIDE SEQUENCE</scope>
    <source>
        <strain evidence="11">LMR678</strain>
    </source>
</reference>
<dbReference type="RefSeq" id="WP_269277794.1">
    <property type="nucleotide sequence ID" value="NZ_JAPVOI010000004.1"/>
</dbReference>
<dbReference type="InterPro" id="IPR011650">
    <property type="entry name" value="Peptidase_M20_dimer"/>
</dbReference>
<dbReference type="NCBIfam" id="TIGR01892">
    <property type="entry name" value="AcOrn-deacetyl"/>
    <property type="match status" value="1"/>
</dbReference>
<proteinExistence type="inferred from homology"/>
<comment type="cofactor">
    <cofactor evidence="1">
        <name>Zn(2+)</name>
        <dbReference type="ChEBI" id="CHEBI:29105"/>
    </cofactor>
</comment>
<dbReference type="Pfam" id="PF01546">
    <property type="entry name" value="Peptidase_M20"/>
    <property type="match status" value="1"/>
</dbReference>
<dbReference type="PANTHER" id="PTHR43808:SF31">
    <property type="entry name" value="N-ACETYL-L-CITRULLINE DEACETYLASE"/>
    <property type="match status" value="1"/>
</dbReference>
<feature type="domain" description="Peptidase M20 dimerisation" evidence="10">
    <location>
        <begin position="170"/>
        <end position="277"/>
    </location>
</feature>
<comment type="caution">
    <text evidence="11">The sequence shown here is derived from an EMBL/GenBank/DDBJ whole genome shotgun (WGS) entry which is preliminary data.</text>
</comment>
<dbReference type="Gene3D" id="3.40.630.10">
    <property type="entry name" value="Zn peptidases"/>
    <property type="match status" value="1"/>
</dbReference>
<evidence type="ECO:0000313" key="11">
    <source>
        <dbReference type="EMBL" id="MCZ4090189.1"/>
    </source>
</evidence>
<dbReference type="SUPFAM" id="SSF53187">
    <property type="entry name" value="Zn-dependent exopeptidases"/>
    <property type="match status" value="1"/>
</dbReference>
<sequence>MQATEILETLVGFRSVVGLPNEGIVAWIRGYLESHGIAVTVLPGPEGDRSNIFATIGPKEAPGYILSGHMDVVPAAETGWTSDPFRLRAEAGRLHGRGATDMKGFLAAVLAAVPRLAAKPLREPLHLAFSYDEEAGCRGVPHMIARLPELCTRPIGAIVGEPSGLRAIRAHKGKAAARLTVKGRSGHSSRPDQGLNAIHAVTSVLARAVAEADRLTRGPFEHIFEPPYSSLQIGTVKGGQTVNIIPDTCEAEFEARAISCIDPADLLAPVRQAAEALLTGGFEVEWQELSSYPALSLGPDAPLARLLEKLTGLQPLPAVSYGTEAGLFQRAGIDAIICGPGEIGRAHKPDEFIHVDELLACQAMIERLGENCRA</sequence>
<dbReference type="InterPro" id="IPR010169">
    <property type="entry name" value="AcOrn-deacetyl"/>
</dbReference>
<evidence type="ECO:0000256" key="8">
    <source>
        <dbReference type="ARBA" id="ARBA00022833"/>
    </source>
</evidence>
<evidence type="ECO:0000313" key="12">
    <source>
        <dbReference type="Proteomes" id="UP001079430"/>
    </source>
</evidence>
<keyword evidence="9" id="KW-0170">Cobalt</keyword>